<organism evidence="5 6">
    <name type="scientific">Seminavis robusta</name>
    <dbReference type="NCBI Taxonomy" id="568900"/>
    <lineage>
        <taxon>Eukaryota</taxon>
        <taxon>Sar</taxon>
        <taxon>Stramenopiles</taxon>
        <taxon>Ochrophyta</taxon>
        <taxon>Bacillariophyta</taxon>
        <taxon>Bacillariophyceae</taxon>
        <taxon>Bacillariophycidae</taxon>
        <taxon>Naviculales</taxon>
        <taxon>Naviculaceae</taxon>
        <taxon>Seminavis</taxon>
    </lineage>
</organism>
<feature type="region of interest" description="Disordered" evidence="3">
    <location>
        <begin position="75"/>
        <end position="149"/>
    </location>
</feature>
<evidence type="ECO:0000259" key="4">
    <source>
        <dbReference type="PROSITE" id="PS51017"/>
    </source>
</evidence>
<name>A0A9N8DZD8_9STRA</name>
<dbReference type="GO" id="GO:0005634">
    <property type="term" value="C:nucleus"/>
    <property type="evidence" value="ECO:0007669"/>
    <property type="project" value="UniProtKB-SubCell"/>
</dbReference>
<sequence>MSDGNTLIGNAMVGHAMDTEVGTTKGETYLAGDEEIVIAQEEERIMSGEVTSEEDEKVEQHMLTVALVNSVVETSAPQSPATGGNKSQDESKQRYSLRKRRRSGASLERPSANPGTAKAAQTKRPPIATTKQSAPITPAPASLRQPTTASKQPIATPIVKTEAVPACTVAVAAAPLPVPLGVASVPKASSLPPALQPPLRPKIPPMPSPRAPAAATTARTNDKSKRLVPATRVIVSSQPLTPNPAATGVPNPLINPLPASNSPSMAGKEAPENATLEAAPAFKAGTKLTVPCPLPPATFENNVQQGVVNRPPPTVKFDTEPVQEKKKVTIAPDLPPSRGRIFSIDLDPASLDFSVLDTGESGTPAPASADLPLVTGGGRDRAFSFECFAFGINADEPLPPLGAEHETSDPHQHLLPRPRGDSIIFDPTSFQEGGIHEERALKTRESRGLSIDLNTNADIIPSAPPAQDSVSFANHPGSVEHGHAPASVASMPAAPANQPPPTQPHPVPHSTLPDSAPSSVRMGVAQHPHHHARPHASAAPPPHHHHPGAYHHHAPPPGSNAVVPNPAAPPAVVASSATGSAVSIIGSCASSTTLQMELLNKDGRIGIYLPEARKERIARFHAKRKMRIWRKRIKYDCRKKLADSRPRIKGRFVKRTDND</sequence>
<dbReference type="AlphaFoldDB" id="A0A9N8DZD8"/>
<gene>
    <name evidence="5" type="ORF">SEMRO_362_G126700.1</name>
</gene>
<keyword evidence="6" id="KW-1185">Reference proteome</keyword>
<feature type="compositionally biased region" description="Basic residues" evidence="3">
    <location>
        <begin position="542"/>
        <end position="554"/>
    </location>
</feature>
<comment type="caution">
    <text evidence="5">The sequence shown here is derived from an EMBL/GenBank/DDBJ whole genome shotgun (WGS) entry which is preliminary data.</text>
</comment>
<reference evidence="5" key="1">
    <citation type="submission" date="2020-06" db="EMBL/GenBank/DDBJ databases">
        <authorList>
            <consortium name="Plant Systems Biology data submission"/>
        </authorList>
    </citation>
    <scope>NUCLEOTIDE SEQUENCE</scope>
    <source>
        <strain evidence="5">D6</strain>
    </source>
</reference>
<evidence type="ECO:0000256" key="1">
    <source>
        <dbReference type="ARBA" id="ARBA00004123"/>
    </source>
</evidence>
<feature type="compositionally biased region" description="Polar residues" evidence="3">
    <location>
        <begin position="75"/>
        <end position="86"/>
    </location>
</feature>
<proteinExistence type="predicted"/>
<feature type="region of interest" description="Disordered" evidence="3">
    <location>
        <begin position="198"/>
        <end position="225"/>
    </location>
</feature>
<keyword evidence="2" id="KW-0539">Nucleus</keyword>
<dbReference type="InterPro" id="IPR045281">
    <property type="entry name" value="CONSTANS-like"/>
</dbReference>
<accession>A0A9N8DZD8</accession>
<evidence type="ECO:0000313" key="6">
    <source>
        <dbReference type="Proteomes" id="UP001153069"/>
    </source>
</evidence>
<feature type="compositionally biased region" description="Basic and acidic residues" evidence="3">
    <location>
        <begin position="403"/>
        <end position="412"/>
    </location>
</feature>
<protein>
    <submittedName>
        <fullName evidence="5">CCT motif family protein</fullName>
    </submittedName>
</protein>
<feature type="compositionally biased region" description="Pro residues" evidence="3">
    <location>
        <begin position="497"/>
        <end position="507"/>
    </location>
</feature>
<evidence type="ECO:0000256" key="2">
    <source>
        <dbReference type="ARBA" id="ARBA00023242"/>
    </source>
</evidence>
<dbReference type="PROSITE" id="PS51017">
    <property type="entry name" value="CCT"/>
    <property type="match status" value="1"/>
</dbReference>
<feature type="compositionally biased region" description="Pro residues" evidence="3">
    <location>
        <begin position="198"/>
        <end position="210"/>
    </location>
</feature>
<dbReference type="PANTHER" id="PTHR31319">
    <property type="entry name" value="ZINC FINGER PROTEIN CONSTANS-LIKE 4"/>
    <property type="match status" value="1"/>
</dbReference>
<comment type="subcellular location">
    <subcellularLocation>
        <location evidence="1">Nucleus</location>
    </subcellularLocation>
</comment>
<dbReference type="OrthoDB" id="153872at2759"/>
<feature type="region of interest" description="Disordered" evidence="3">
    <location>
        <begin position="399"/>
        <end position="435"/>
    </location>
</feature>
<dbReference type="PANTHER" id="PTHR31319:SF77">
    <property type="entry name" value="ZINC FINGER PROTEIN CONSTANS-LIKE 4"/>
    <property type="match status" value="1"/>
</dbReference>
<dbReference type="Proteomes" id="UP001153069">
    <property type="component" value="Unassembled WGS sequence"/>
</dbReference>
<feature type="region of interest" description="Disordered" evidence="3">
    <location>
        <begin position="458"/>
        <end position="564"/>
    </location>
</feature>
<dbReference type="InterPro" id="IPR010402">
    <property type="entry name" value="CCT_domain"/>
</dbReference>
<feature type="domain" description="CCT" evidence="4">
    <location>
        <begin position="613"/>
        <end position="655"/>
    </location>
</feature>
<evidence type="ECO:0000256" key="3">
    <source>
        <dbReference type="SAM" id="MobiDB-lite"/>
    </source>
</evidence>
<dbReference type="Pfam" id="PF06203">
    <property type="entry name" value="CCT"/>
    <property type="match status" value="1"/>
</dbReference>
<evidence type="ECO:0000313" key="5">
    <source>
        <dbReference type="EMBL" id="CAB9508819.1"/>
    </source>
</evidence>
<feature type="compositionally biased region" description="Low complexity" evidence="3">
    <location>
        <begin position="484"/>
        <end position="496"/>
    </location>
</feature>
<dbReference type="EMBL" id="CAICTM010000361">
    <property type="protein sequence ID" value="CAB9508819.1"/>
    <property type="molecule type" value="Genomic_DNA"/>
</dbReference>